<dbReference type="Proteomes" id="UP001501444">
    <property type="component" value="Unassembled WGS sequence"/>
</dbReference>
<gene>
    <name evidence="3" type="ORF">GCM10010170_065020</name>
</gene>
<name>A0ABN3H0K7_9ACTN</name>
<evidence type="ECO:0000313" key="3">
    <source>
        <dbReference type="EMBL" id="GAA2366169.1"/>
    </source>
</evidence>
<organism evidence="3 4">
    <name type="scientific">Dactylosporangium salmoneum</name>
    <dbReference type="NCBI Taxonomy" id="53361"/>
    <lineage>
        <taxon>Bacteria</taxon>
        <taxon>Bacillati</taxon>
        <taxon>Actinomycetota</taxon>
        <taxon>Actinomycetes</taxon>
        <taxon>Micromonosporales</taxon>
        <taxon>Micromonosporaceae</taxon>
        <taxon>Dactylosporangium</taxon>
    </lineage>
</organism>
<dbReference type="Gene3D" id="3.90.70.10">
    <property type="entry name" value="Cysteine proteinases"/>
    <property type="match status" value="1"/>
</dbReference>
<dbReference type="InterPro" id="IPR038765">
    <property type="entry name" value="Papain-like_cys_pep_sf"/>
</dbReference>
<comment type="caution">
    <text evidence="3">The sequence shown here is derived from an EMBL/GenBank/DDBJ whole genome shotgun (WGS) entry which is preliminary data.</text>
</comment>
<keyword evidence="4" id="KW-1185">Reference proteome</keyword>
<evidence type="ECO:0000259" key="2">
    <source>
        <dbReference type="Pfam" id="PF13529"/>
    </source>
</evidence>
<dbReference type="RefSeq" id="WP_344616390.1">
    <property type="nucleotide sequence ID" value="NZ_BAAARV010000063.1"/>
</dbReference>
<feature type="domain" description="Peptidase C39-like" evidence="2">
    <location>
        <begin position="92"/>
        <end position="229"/>
    </location>
</feature>
<feature type="region of interest" description="Disordered" evidence="1">
    <location>
        <begin position="65"/>
        <end position="86"/>
    </location>
</feature>
<evidence type="ECO:0000313" key="4">
    <source>
        <dbReference type="Proteomes" id="UP001501444"/>
    </source>
</evidence>
<dbReference type="Pfam" id="PF13529">
    <property type="entry name" value="Peptidase_C39_2"/>
    <property type="match status" value="1"/>
</dbReference>
<protein>
    <recommendedName>
        <fullName evidence="2">Peptidase C39-like domain-containing protein</fullName>
    </recommendedName>
</protein>
<dbReference type="EMBL" id="BAAARV010000063">
    <property type="protein sequence ID" value="GAA2366169.1"/>
    <property type="molecule type" value="Genomic_DNA"/>
</dbReference>
<evidence type="ECO:0000256" key="1">
    <source>
        <dbReference type="SAM" id="MobiDB-lite"/>
    </source>
</evidence>
<reference evidence="3 4" key="1">
    <citation type="journal article" date="2019" name="Int. J. Syst. Evol. Microbiol.">
        <title>The Global Catalogue of Microorganisms (GCM) 10K type strain sequencing project: providing services to taxonomists for standard genome sequencing and annotation.</title>
        <authorList>
            <consortium name="The Broad Institute Genomics Platform"/>
            <consortium name="The Broad Institute Genome Sequencing Center for Infectious Disease"/>
            <person name="Wu L."/>
            <person name="Ma J."/>
        </authorList>
    </citation>
    <scope>NUCLEOTIDE SEQUENCE [LARGE SCALE GENOMIC DNA]</scope>
    <source>
        <strain evidence="3 4">JCM 3272</strain>
    </source>
</reference>
<sequence length="256" mass="26845">MRYPDLDLPKLARRAEAGRRALARRPIPALIGSAAMLAAAVTTAAVLHETSDPADAHVAAAAVPAPATAAPGKPADPPAPDPLLTAPEEHSVDYDFQFQPNYYYCGPASTRMALTSSGVSMSQGDVASRLGTTVNGTNSAADVTRAMNGVLGKDEYQTHWIPGQQATGAQAERLQRDVVAAMSGGRAVVANIVGGATDASGVYHEFSGGHYITLVGYRDRGRAVQVADPSGMFGPRTYWMSTWNMANWIAARGYSA</sequence>
<accession>A0ABN3H0K7</accession>
<proteinExistence type="predicted"/>
<dbReference type="SUPFAM" id="SSF54001">
    <property type="entry name" value="Cysteine proteinases"/>
    <property type="match status" value="1"/>
</dbReference>
<dbReference type="InterPro" id="IPR039564">
    <property type="entry name" value="Peptidase_C39-like"/>
</dbReference>